<keyword evidence="1" id="KW-0472">Membrane</keyword>
<dbReference type="InParanoid" id="E9GD34"/>
<keyword evidence="1" id="KW-0812">Transmembrane</keyword>
<sequence length="88" mass="10048">MATMGQNRFAMHDIALMKNLNSYPHGVHPYFNYYYYNHQPFAENFQRQDIFAKDNNDLKGKSEAIARQVSLISLLGLGPLLTALVSIL</sequence>
<gene>
    <name evidence="2" type="ORF">DAPPUDRAFT_240971</name>
</gene>
<accession>E9GD34</accession>
<keyword evidence="1" id="KW-1133">Transmembrane helix</keyword>
<feature type="transmembrane region" description="Helical" evidence="1">
    <location>
        <begin position="69"/>
        <end position="87"/>
    </location>
</feature>
<dbReference type="KEGG" id="dpx:DAPPUDRAFT_240971"/>
<dbReference type="HOGENOM" id="CLU_2471324_0_0_1"/>
<reference evidence="2 3" key="1">
    <citation type="journal article" date="2011" name="Science">
        <title>The ecoresponsive genome of Daphnia pulex.</title>
        <authorList>
            <person name="Colbourne J.K."/>
            <person name="Pfrender M.E."/>
            <person name="Gilbert D."/>
            <person name="Thomas W.K."/>
            <person name="Tucker A."/>
            <person name="Oakley T.H."/>
            <person name="Tokishita S."/>
            <person name="Aerts A."/>
            <person name="Arnold G.J."/>
            <person name="Basu M.K."/>
            <person name="Bauer D.J."/>
            <person name="Caceres C.E."/>
            <person name="Carmel L."/>
            <person name="Casola C."/>
            <person name="Choi J.H."/>
            <person name="Detter J.C."/>
            <person name="Dong Q."/>
            <person name="Dusheyko S."/>
            <person name="Eads B.D."/>
            <person name="Frohlich T."/>
            <person name="Geiler-Samerotte K.A."/>
            <person name="Gerlach D."/>
            <person name="Hatcher P."/>
            <person name="Jogdeo S."/>
            <person name="Krijgsveld J."/>
            <person name="Kriventseva E.V."/>
            <person name="Kultz D."/>
            <person name="Laforsch C."/>
            <person name="Lindquist E."/>
            <person name="Lopez J."/>
            <person name="Manak J.R."/>
            <person name="Muller J."/>
            <person name="Pangilinan J."/>
            <person name="Patwardhan R.P."/>
            <person name="Pitluck S."/>
            <person name="Pritham E.J."/>
            <person name="Rechtsteiner A."/>
            <person name="Rho M."/>
            <person name="Rogozin I.B."/>
            <person name="Sakarya O."/>
            <person name="Salamov A."/>
            <person name="Schaack S."/>
            <person name="Shapiro H."/>
            <person name="Shiga Y."/>
            <person name="Skalitzky C."/>
            <person name="Smith Z."/>
            <person name="Souvorov A."/>
            <person name="Sung W."/>
            <person name="Tang Z."/>
            <person name="Tsuchiya D."/>
            <person name="Tu H."/>
            <person name="Vos H."/>
            <person name="Wang M."/>
            <person name="Wolf Y.I."/>
            <person name="Yamagata H."/>
            <person name="Yamada T."/>
            <person name="Ye Y."/>
            <person name="Shaw J.R."/>
            <person name="Andrews J."/>
            <person name="Crease T.J."/>
            <person name="Tang H."/>
            <person name="Lucas S.M."/>
            <person name="Robertson H.M."/>
            <person name="Bork P."/>
            <person name="Koonin E.V."/>
            <person name="Zdobnov E.M."/>
            <person name="Grigoriev I.V."/>
            <person name="Lynch M."/>
            <person name="Boore J.L."/>
        </authorList>
    </citation>
    <scope>NUCLEOTIDE SEQUENCE [LARGE SCALE GENOMIC DNA]</scope>
</reference>
<dbReference type="EMBL" id="GL732539">
    <property type="protein sequence ID" value="EFX82763.1"/>
    <property type="molecule type" value="Genomic_DNA"/>
</dbReference>
<dbReference type="Proteomes" id="UP000000305">
    <property type="component" value="Unassembled WGS sequence"/>
</dbReference>
<name>E9GD34_DAPPU</name>
<protein>
    <submittedName>
        <fullName evidence="2">Uncharacterized protein</fullName>
    </submittedName>
</protein>
<proteinExistence type="predicted"/>
<evidence type="ECO:0000313" key="2">
    <source>
        <dbReference type="EMBL" id="EFX82763.1"/>
    </source>
</evidence>
<dbReference type="AlphaFoldDB" id="E9GD34"/>
<evidence type="ECO:0000256" key="1">
    <source>
        <dbReference type="SAM" id="Phobius"/>
    </source>
</evidence>
<keyword evidence="3" id="KW-1185">Reference proteome</keyword>
<evidence type="ECO:0000313" key="3">
    <source>
        <dbReference type="Proteomes" id="UP000000305"/>
    </source>
</evidence>
<dbReference type="OrthoDB" id="10327938at2759"/>
<organism evidence="2 3">
    <name type="scientific">Daphnia pulex</name>
    <name type="common">Water flea</name>
    <dbReference type="NCBI Taxonomy" id="6669"/>
    <lineage>
        <taxon>Eukaryota</taxon>
        <taxon>Metazoa</taxon>
        <taxon>Ecdysozoa</taxon>
        <taxon>Arthropoda</taxon>
        <taxon>Crustacea</taxon>
        <taxon>Branchiopoda</taxon>
        <taxon>Diplostraca</taxon>
        <taxon>Cladocera</taxon>
        <taxon>Anomopoda</taxon>
        <taxon>Daphniidae</taxon>
        <taxon>Daphnia</taxon>
    </lineage>
</organism>